<gene>
    <name evidence="3" type="ORF">BV913_07320</name>
</gene>
<dbReference type="PANTHER" id="PTHR38007">
    <property type="entry name" value="CRISPR SYSTEM CMS PROTEIN CSM5"/>
    <property type="match status" value="1"/>
</dbReference>
<feature type="region of interest" description="Disordered" evidence="2">
    <location>
        <begin position="442"/>
        <end position="461"/>
    </location>
</feature>
<dbReference type="PANTHER" id="PTHR38007:SF1">
    <property type="entry name" value="CRISPR SYSTEM CMS PROTEIN CSM5"/>
    <property type="match status" value="1"/>
</dbReference>
<reference evidence="3 4" key="1">
    <citation type="submission" date="2017-01" db="EMBL/GenBank/DDBJ databases">
        <authorList>
            <person name="Wolfgang W.J."/>
            <person name="Cole J."/>
            <person name="Wroblewski D."/>
            <person name="Mcginnis J."/>
            <person name="Musser K.A."/>
        </authorList>
    </citation>
    <scope>NUCLEOTIDE SEQUENCE [LARGE SCALE GENOMIC DNA]</scope>
    <source>
        <strain evidence="3 4">93087</strain>
    </source>
</reference>
<keyword evidence="4" id="KW-1185">Reference proteome</keyword>
<evidence type="ECO:0008006" key="5">
    <source>
        <dbReference type="Google" id="ProtNLM"/>
    </source>
</evidence>
<accession>A0ABX3WKY7</accession>
<proteinExistence type="predicted"/>
<feature type="compositionally biased region" description="Basic and acidic residues" evidence="2">
    <location>
        <begin position="442"/>
        <end position="453"/>
    </location>
</feature>
<dbReference type="RefSeq" id="WP_085418484.1">
    <property type="nucleotide sequence ID" value="NZ_CP091509.1"/>
</dbReference>
<dbReference type="Proteomes" id="UP000193346">
    <property type="component" value="Unassembled WGS sequence"/>
</dbReference>
<comment type="caution">
    <text evidence="3">The sequence shown here is derived from an EMBL/GenBank/DDBJ whole genome shotgun (WGS) entry which is preliminary data.</text>
</comment>
<sequence length="552" mass="62218">MAAPFLQQHHLYLTPLSPLHLGTGEDYQPTEYVISDGIMYVFDPAQATLNKAQYDELMSVAQRGNFIEIQKYFKKHAATFQDCAYKAIGVGRALEREYNDKLGKAVQQEGNGKKVHNQLSIECTAVNPLTHQPYIPGSAFKGSVRTALLDALTRQSPPAEAPNSRSAAKYENEKLGSFASDIMRLFKTADFMPFETVSTQIQYAVNHKKQAVIKDGKIQAAKGVTGRRETIQHAQYRRFQTACTIQHLLLAHQPYIKNPERKLPNAGLQPIDLKQLAIYVNTYHLPRWHKENQILEERNLVSPEWLKQTRQLIDDLKPQLEQGTIMLMRLGKNGGAESKTLDGHAKIAIKGKGGRYTLQSNTTTVWLAAQSDKETHGLLPFGWVLIEIDLKSDNAALKQWCERNGTHLTDTAAITAALAQQRQQAAERKQAQEREQQRIEQEKQAAEAEKQRQAAEQAAALAAMPPEERLIAQWQQKLAEFTFDSRNQQAHNELYQAFSQALQQAAQDFDAQTQKSIAEAFSWGKISKQQPGLFAGKREKEIKALLRQLRGE</sequence>
<evidence type="ECO:0000313" key="4">
    <source>
        <dbReference type="Proteomes" id="UP000193346"/>
    </source>
</evidence>
<evidence type="ECO:0000313" key="3">
    <source>
        <dbReference type="EMBL" id="OSI34347.1"/>
    </source>
</evidence>
<keyword evidence="1" id="KW-0694">RNA-binding</keyword>
<protein>
    <recommendedName>
        <fullName evidence="5">CRISPR type III A-associated protein Csm5</fullName>
    </recommendedName>
</protein>
<evidence type="ECO:0000256" key="1">
    <source>
        <dbReference type="ARBA" id="ARBA00022884"/>
    </source>
</evidence>
<dbReference type="InterPro" id="IPR010173">
    <property type="entry name" value="CRISPR-assoc_Csm5"/>
</dbReference>
<organism evidence="3 4">
    <name type="scientific">Neisseria dumasiana</name>
    <dbReference type="NCBI Taxonomy" id="1931275"/>
    <lineage>
        <taxon>Bacteria</taxon>
        <taxon>Pseudomonadati</taxon>
        <taxon>Pseudomonadota</taxon>
        <taxon>Betaproteobacteria</taxon>
        <taxon>Neisseriales</taxon>
        <taxon>Neisseriaceae</taxon>
        <taxon>Neisseria</taxon>
    </lineage>
</organism>
<dbReference type="EMBL" id="MTAC01000016">
    <property type="protein sequence ID" value="OSI34347.1"/>
    <property type="molecule type" value="Genomic_DNA"/>
</dbReference>
<name>A0ABX3WKY7_9NEIS</name>
<evidence type="ECO:0000256" key="2">
    <source>
        <dbReference type="SAM" id="MobiDB-lite"/>
    </source>
</evidence>